<evidence type="ECO:0000313" key="4">
    <source>
        <dbReference type="EMBL" id="KAF2657825.1"/>
    </source>
</evidence>
<dbReference type="PANTHER" id="PTHR15704:SF7">
    <property type="entry name" value="SUPERKILLER COMPLEX PROTEIN 3"/>
    <property type="match status" value="1"/>
</dbReference>
<gene>
    <name evidence="4" type="ORF">K491DRAFT_776891</name>
</gene>
<dbReference type="EMBL" id="MU004321">
    <property type="protein sequence ID" value="KAF2657825.1"/>
    <property type="molecule type" value="Genomic_DNA"/>
</dbReference>
<evidence type="ECO:0000256" key="2">
    <source>
        <dbReference type="ARBA" id="ARBA00022803"/>
    </source>
</evidence>
<dbReference type="SUPFAM" id="SSF48452">
    <property type="entry name" value="TPR-like"/>
    <property type="match status" value="3"/>
</dbReference>
<keyword evidence="2 3" id="KW-0802">TPR repeat</keyword>
<dbReference type="Gene3D" id="1.25.40.10">
    <property type="entry name" value="Tetratricopeptide repeat domain"/>
    <property type="match status" value="5"/>
</dbReference>
<dbReference type="OrthoDB" id="421075at2759"/>
<organism evidence="4 5">
    <name type="scientific">Lophiostoma macrostomum CBS 122681</name>
    <dbReference type="NCBI Taxonomy" id="1314788"/>
    <lineage>
        <taxon>Eukaryota</taxon>
        <taxon>Fungi</taxon>
        <taxon>Dikarya</taxon>
        <taxon>Ascomycota</taxon>
        <taxon>Pezizomycotina</taxon>
        <taxon>Dothideomycetes</taxon>
        <taxon>Pleosporomycetidae</taxon>
        <taxon>Pleosporales</taxon>
        <taxon>Lophiostomataceae</taxon>
        <taxon>Lophiostoma</taxon>
    </lineage>
</organism>
<dbReference type="InterPro" id="IPR019734">
    <property type="entry name" value="TPR_rpt"/>
</dbReference>
<keyword evidence="1" id="KW-0677">Repeat</keyword>
<proteinExistence type="predicted"/>
<dbReference type="Proteomes" id="UP000799324">
    <property type="component" value="Unassembled WGS sequence"/>
</dbReference>
<sequence length="1140" mass="125444">MASHADSAHDLLDLDIRTLRQYVELFPKHGLTKVLTGYLSSGISKFPLSEDTPDAPDLSEGGVALNQDGPLSQQDCLELMTEGIEEAKGSPLAHCLLGDYWLSLEEYESAVEIARKGLKLAAREAKKTGLSLQNIRDALSSTLATALVYYQTPRNHPEAKDIFRSILKRKPKFTTPFIGIGLILEEEEEYGEAVQFLEQALQQDPSNGRIGAESAWCQALSGDYETGLERLQEYLDYPQMDASKQRGRQLRAQTLYRIGACIWELDPSKAARKSRQGAYTKFLAAIKANPNYAPPYTKLGIFYEDYNRDRKRARQCFQKAFELSPSEIVAAERLARSFADQGEWDIVEVVSQRVVDSGKVRAAPGSKRKGISWPFSALGVVQMNKLEYQKSIVSFLSALRISPDDYHSYVGLGESYHNSGRYNSAARAFNYAENPTDGVKMKKVDEDSWFTKYMLANVNRELSEFNDAITGYEEVLKDRPNEFGVSIALLQTLVEKAWRCVETGFFGEAASSANRAIHVAKAIAQSKPDAFNLWKAIGDASSIFTWVQVKLAEFPLATIQELLQTNSMSDVDYDAHKDLDGVGSLNVGSLVSDDSENAVPSLQNAIHACILAQKRAIQACAGDIHAQAVAWYNLGWTEYRAHICLEQEIADKGLTTFLRASMKCFKRAIELEAGNSEFWNSLGVITTTLNPKVAQHAFVRSLHLNERSVRAWTNLGTLYLLQNDQELAHVAFSRAQSTDPDYALAWVGEGIVALLFGDATEALSHFTHAFELSDSSSLLTKRQYAILTFDHLLSSPTASNNITHLIQPLFALHQLVFQAPYDIPHKHLAALFMERIGNHETAITALTSICDAAEQDYETSESAAALARYAQAKTDLARNLLATHAHSSAVEEAETALELLDDFNDESVLSASALAKTRLSARLTAGLAHYHSSDLDSAIPYFRTCIAETGSNPDIICLLAEVLWAHGGANEKDVAREQLFTAVESNQTHVGIVTLLGAMAVLDDDVDTCQGVKEDLETLRTDNSLSADDVTKIEKVLEAIAIVTGGEEEALAEMKRRVLLKPWQQTGWQDLAVQTGDSYAGVMARETARSNVAPGGELDARGLAKALAGTGEVGDVQRSIMVAPWCGEEWGRLLEVVEGV</sequence>
<reference evidence="4" key="1">
    <citation type="journal article" date="2020" name="Stud. Mycol.">
        <title>101 Dothideomycetes genomes: a test case for predicting lifestyles and emergence of pathogens.</title>
        <authorList>
            <person name="Haridas S."/>
            <person name="Albert R."/>
            <person name="Binder M."/>
            <person name="Bloem J."/>
            <person name="Labutti K."/>
            <person name="Salamov A."/>
            <person name="Andreopoulos B."/>
            <person name="Baker S."/>
            <person name="Barry K."/>
            <person name="Bills G."/>
            <person name="Bluhm B."/>
            <person name="Cannon C."/>
            <person name="Castanera R."/>
            <person name="Culley D."/>
            <person name="Daum C."/>
            <person name="Ezra D."/>
            <person name="Gonzalez J."/>
            <person name="Henrissat B."/>
            <person name="Kuo A."/>
            <person name="Liang C."/>
            <person name="Lipzen A."/>
            <person name="Lutzoni F."/>
            <person name="Magnuson J."/>
            <person name="Mondo S."/>
            <person name="Nolan M."/>
            <person name="Ohm R."/>
            <person name="Pangilinan J."/>
            <person name="Park H.-J."/>
            <person name="Ramirez L."/>
            <person name="Alfaro M."/>
            <person name="Sun H."/>
            <person name="Tritt A."/>
            <person name="Yoshinaga Y."/>
            <person name="Zwiers L.-H."/>
            <person name="Turgeon B."/>
            <person name="Goodwin S."/>
            <person name="Spatafora J."/>
            <person name="Crous P."/>
            <person name="Grigoriev I."/>
        </authorList>
    </citation>
    <scope>NUCLEOTIDE SEQUENCE</scope>
    <source>
        <strain evidence="4">CBS 122681</strain>
    </source>
</reference>
<accession>A0A6A6TCT3</accession>
<dbReference type="SMART" id="SM00028">
    <property type="entry name" value="TPR"/>
    <property type="match status" value="10"/>
</dbReference>
<dbReference type="PROSITE" id="PS50005">
    <property type="entry name" value="TPR"/>
    <property type="match status" value="2"/>
</dbReference>
<dbReference type="Pfam" id="PF14559">
    <property type="entry name" value="TPR_19"/>
    <property type="match status" value="1"/>
</dbReference>
<keyword evidence="5" id="KW-1185">Reference proteome</keyword>
<dbReference type="InterPro" id="IPR011990">
    <property type="entry name" value="TPR-like_helical_dom_sf"/>
</dbReference>
<dbReference type="PANTHER" id="PTHR15704">
    <property type="entry name" value="SUPERKILLER 3 PROTEIN-RELATED"/>
    <property type="match status" value="1"/>
</dbReference>
<dbReference type="GO" id="GO:0006401">
    <property type="term" value="P:RNA catabolic process"/>
    <property type="evidence" value="ECO:0007669"/>
    <property type="project" value="InterPro"/>
</dbReference>
<name>A0A6A6TCT3_9PLEO</name>
<dbReference type="InterPro" id="IPR039226">
    <property type="entry name" value="Ski3/TTC37"/>
</dbReference>
<dbReference type="GO" id="GO:0055087">
    <property type="term" value="C:Ski complex"/>
    <property type="evidence" value="ECO:0007669"/>
    <property type="project" value="InterPro"/>
</dbReference>
<evidence type="ECO:0000256" key="3">
    <source>
        <dbReference type="PROSITE-ProRule" id="PRU00339"/>
    </source>
</evidence>
<evidence type="ECO:0000256" key="1">
    <source>
        <dbReference type="ARBA" id="ARBA00022737"/>
    </source>
</evidence>
<dbReference type="AlphaFoldDB" id="A0A6A6TCT3"/>
<evidence type="ECO:0000313" key="5">
    <source>
        <dbReference type="Proteomes" id="UP000799324"/>
    </source>
</evidence>
<protein>
    <submittedName>
        <fullName evidence="4">TPR-like protein</fullName>
    </submittedName>
</protein>
<feature type="repeat" description="TPR" evidence="3">
    <location>
        <begin position="709"/>
        <end position="742"/>
    </location>
</feature>
<feature type="repeat" description="TPR" evidence="3">
    <location>
        <begin position="174"/>
        <end position="207"/>
    </location>
</feature>